<keyword evidence="2" id="KW-1185">Reference proteome</keyword>
<reference evidence="2" key="1">
    <citation type="submission" date="2016-06" db="EMBL/GenBank/DDBJ databases">
        <authorList>
            <person name="Varghese N."/>
            <person name="Submissions Spin"/>
        </authorList>
    </citation>
    <scope>NUCLEOTIDE SEQUENCE [LARGE SCALE GENOMIC DNA]</scope>
    <source>
        <strain evidence="2">DSM 44100</strain>
    </source>
</reference>
<dbReference type="OrthoDB" id="3403524at2"/>
<proteinExistence type="predicted"/>
<protein>
    <submittedName>
        <fullName evidence="1">Uncharacterized protein</fullName>
    </submittedName>
</protein>
<evidence type="ECO:0000313" key="2">
    <source>
        <dbReference type="Proteomes" id="UP000198797"/>
    </source>
</evidence>
<evidence type="ECO:0000313" key="1">
    <source>
        <dbReference type="EMBL" id="SCE82909.1"/>
    </source>
</evidence>
<dbReference type="EMBL" id="FMCU01000002">
    <property type="protein sequence ID" value="SCE82909.1"/>
    <property type="molecule type" value="Genomic_DNA"/>
</dbReference>
<accession>A0A1C4VGK0</accession>
<organism evidence="1 2">
    <name type="scientific">Micromonospora matsumotoense</name>
    <dbReference type="NCBI Taxonomy" id="121616"/>
    <lineage>
        <taxon>Bacteria</taxon>
        <taxon>Bacillati</taxon>
        <taxon>Actinomycetota</taxon>
        <taxon>Actinomycetes</taxon>
        <taxon>Micromonosporales</taxon>
        <taxon>Micromonosporaceae</taxon>
        <taxon>Micromonospora</taxon>
    </lineage>
</organism>
<dbReference type="RefSeq" id="WP_091239909.1">
    <property type="nucleotide sequence ID" value="NZ_FMCU01000002.1"/>
</dbReference>
<dbReference type="STRING" id="121616.GA0070216_102349"/>
<dbReference type="AlphaFoldDB" id="A0A1C4VGK0"/>
<dbReference type="Proteomes" id="UP000198797">
    <property type="component" value="Unassembled WGS sequence"/>
</dbReference>
<name>A0A1C4VGK0_9ACTN</name>
<gene>
    <name evidence="1" type="ORF">GA0070216_102349</name>
</gene>
<sequence length="80" mass="8420">MNIEVTTIEVDIRRLVLTGVDVPVDATLAAEVGARLSRLLADRGLPSADGSAGDPPVTDDLPTALAETIWARLGLARVDR</sequence>